<feature type="domain" description="Calponin-homology (CH)" evidence="2">
    <location>
        <begin position="18"/>
        <end position="120"/>
    </location>
</feature>
<dbReference type="InterPro" id="IPR036872">
    <property type="entry name" value="CH_dom_sf"/>
</dbReference>
<evidence type="ECO:0000313" key="4">
    <source>
        <dbReference type="RefSeq" id="XP_016926933.2"/>
    </source>
</evidence>
<dbReference type="SUPFAM" id="SSF47576">
    <property type="entry name" value="Calponin-homology domain, CH-domain"/>
    <property type="match status" value="1"/>
</dbReference>
<feature type="region of interest" description="Disordered" evidence="1">
    <location>
        <begin position="364"/>
        <end position="385"/>
    </location>
</feature>
<sequence>MIRLQNVCQWGKGKNSCTSSRRKILAWVNDNLNTSFMRLEDLCSGVQYCQMLHKLRPSAINLKKVIVNTRAQHEYVRNMKLLQRSLLKQGIEKQIPILRLVARGYRETLEFSRWFKAFYDRNYILLQDEIAQDKKNRVLVLKDTSMAKRSAKRVNSKFALLPSQDASSQDISQISFGTKYSREYSKDFRSHGKSWMCSKRRSHSNHSNWMEKNSYDRYKYSREGTYVSPLNAKCTICEKGRRTVKHIWNRRKESAFSRFRQKELFGSRRSTPNVNYSHLRNLNSFGIAPWAYTLIDQADRNKKGTRLIHSKVGNVMIKLTPGKYPVFNKIFDKKYRILKSAFVCGCFIKRRSYARAKPRTSIEELHPIDLPDQQENPQPDQLRNSEKISSPMIKDSATDLFTQMLFSDGSVVDNLNVDKEDLRKEIQLTALLEISPNQDDKSCLRKDSHGAPDKEEIDLCLEILDNPSSIEAYPSDLVIGCSSYPPLMSDVINSKENVRIFNLQNDQSVVHSPVQSKWESANITKERKRNCRRYRSTNRFAIQKLSKNIRKVLRSPLSERLPTQSQVFDKHVQLEVQSDNLSTIQKSAVECETSPGSTKENFSTFLPICDGSSLYDSSSSKAKEYLFEMVELIERFRSHFIEYSKRLRNDIDSVKLEIVFLNVQYQQSKQLYDTHNFGFNKSGSTEDELEQTEAAVVEYVEPEKKFSSSIWNFHFEKSGLFNDLDGKPIRKLWGQKFCNKIFIKHAFRASSGGVRKTKHIINGKTRKLEYWIRQGIIAISPISMHEDFSADNNLSTEEDIDDEIALIMKNVRNKLEEVQRIRRMWSSKGLENYEF</sequence>
<dbReference type="InterPro" id="IPR027328">
    <property type="entry name" value="MAPRE"/>
</dbReference>
<dbReference type="PROSITE" id="PS50021">
    <property type="entry name" value="CH"/>
    <property type="match status" value="1"/>
</dbReference>
<dbReference type="Pfam" id="PF00307">
    <property type="entry name" value="CH"/>
    <property type="match status" value="1"/>
</dbReference>
<evidence type="ECO:0000313" key="3">
    <source>
        <dbReference type="Proteomes" id="UP001652628"/>
    </source>
</evidence>
<reference evidence="4" key="2">
    <citation type="submission" date="2025-08" db="UniProtKB">
        <authorList>
            <consortium name="RefSeq"/>
        </authorList>
    </citation>
    <scope>IDENTIFICATION</scope>
</reference>
<organism evidence="3 4">
    <name type="scientific">Drosophila suzukii</name>
    <name type="common">Spotted-wing drosophila fruit fly</name>
    <dbReference type="NCBI Taxonomy" id="28584"/>
    <lineage>
        <taxon>Eukaryota</taxon>
        <taxon>Metazoa</taxon>
        <taxon>Ecdysozoa</taxon>
        <taxon>Arthropoda</taxon>
        <taxon>Hexapoda</taxon>
        <taxon>Insecta</taxon>
        <taxon>Pterygota</taxon>
        <taxon>Neoptera</taxon>
        <taxon>Endopterygota</taxon>
        <taxon>Diptera</taxon>
        <taxon>Brachycera</taxon>
        <taxon>Muscomorpha</taxon>
        <taxon>Ephydroidea</taxon>
        <taxon>Drosophilidae</taxon>
        <taxon>Drosophila</taxon>
        <taxon>Sophophora</taxon>
    </lineage>
</organism>
<dbReference type="GeneID" id="108007701"/>
<keyword evidence="3" id="KW-1185">Reference proteome</keyword>
<evidence type="ECO:0000259" key="2">
    <source>
        <dbReference type="PROSITE" id="PS50021"/>
    </source>
</evidence>
<evidence type="ECO:0000256" key="1">
    <source>
        <dbReference type="SAM" id="MobiDB-lite"/>
    </source>
</evidence>
<dbReference type="GO" id="GO:0008017">
    <property type="term" value="F:microtubule binding"/>
    <property type="evidence" value="ECO:0007669"/>
    <property type="project" value="InterPro"/>
</dbReference>
<dbReference type="Gene3D" id="1.10.418.10">
    <property type="entry name" value="Calponin-like domain"/>
    <property type="match status" value="1"/>
</dbReference>
<dbReference type="Proteomes" id="UP001652628">
    <property type="component" value="Chromosome 2L"/>
</dbReference>
<dbReference type="AlphaFoldDB" id="A0AB39Z1S7"/>
<dbReference type="PANTHER" id="PTHR10623">
    <property type="entry name" value="MICROTUBULE-ASSOCIATED PROTEIN RP/EB FAMILY MEMBER"/>
    <property type="match status" value="1"/>
</dbReference>
<protein>
    <recommendedName>
        <fullName evidence="2">Calponin-homology (CH) domain-containing protein</fullName>
    </recommendedName>
</protein>
<reference evidence="3" key="1">
    <citation type="submission" date="2025-05" db="UniProtKB">
        <authorList>
            <consortium name="RefSeq"/>
        </authorList>
    </citation>
    <scope>NUCLEOTIDE SEQUENCE [LARGE SCALE GENOMIC DNA]</scope>
</reference>
<gene>
    <name evidence="4" type="primary">LOC108007701</name>
</gene>
<feature type="compositionally biased region" description="Polar residues" evidence="1">
    <location>
        <begin position="373"/>
        <end position="382"/>
    </location>
</feature>
<name>A0AB39Z1S7_DROSZ</name>
<accession>A0AB39Z1S7</accession>
<dbReference type="InterPro" id="IPR001715">
    <property type="entry name" value="CH_dom"/>
</dbReference>
<dbReference type="RefSeq" id="XP_016926933.2">
    <property type="nucleotide sequence ID" value="XM_017071444.4"/>
</dbReference>
<proteinExistence type="predicted"/>